<dbReference type="EMBL" id="JACHKY010000004">
    <property type="protein sequence ID" value="MBB4798730.1"/>
    <property type="molecule type" value="Genomic_DNA"/>
</dbReference>
<evidence type="ECO:0000313" key="1">
    <source>
        <dbReference type="EMBL" id="MBB4798730.1"/>
    </source>
</evidence>
<protein>
    <submittedName>
        <fullName evidence="1">Uncharacterized protein</fullName>
    </submittedName>
</protein>
<evidence type="ECO:0000313" key="2">
    <source>
        <dbReference type="Proteomes" id="UP000539957"/>
    </source>
</evidence>
<organism evidence="1 2">
    <name type="scientific">Brevundimonas bullata</name>
    <dbReference type="NCBI Taxonomy" id="13160"/>
    <lineage>
        <taxon>Bacteria</taxon>
        <taxon>Pseudomonadati</taxon>
        <taxon>Pseudomonadota</taxon>
        <taxon>Alphaproteobacteria</taxon>
        <taxon>Caulobacterales</taxon>
        <taxon>Caulobacteraceae</taxon>
        <taxon>Brevundimonas</taxon>
    </lineage>
</organism>
<dbReference type="AlphaFoldDB" id="A0A7W7IQM6"/>
<sequence length="66" mass="7086">MTEDAATLSLRAHLAREILVWMNDAFAEVDFEASSDKVVEGLTLAWSGVVLRVEAVDHAAATAARS</sequence>
<comment type="caution">
    <text evidence="1">The sequence shown here is derived from an EMBL/GenBank/DDBJ whole genome shotgun (WGS) entry which is preliminary data.</text>
</comment>
<name>A0A7W7IQM6_9CAUL</name>
<dbReference type="RefSeq" id="WP_184270736.1">
    <property type="nucleotide sequence ID" value="NZ_JACHKY010000004.1"/>
</dbReference>
<gene>
    <name evidence="1" type="ORF">HNP32_002484</name>
</gene>
<keyword evidence="2" id="KW-1185">Reference proteome</keyword>
<proteinExistence type="predicted"/>
<reference evidence="1 2" key="1">
    <citation type="submission" date="2020-08" db="EMBL/GenBank/DDBJ databases">
        <title>Functional genomics of gut bacteria from endangered species of beetles.</title>
        <authorList>
            <person name="Carlos-Shanley C."/>
        </authorList>
    </citation>
    <scope>NUCLEOTIDE SEQUENCE [LARGE SCALE GENOMIC DNA]</scope>
    <source>
        <strain evidence="1 2">S00123</strain>
    </source>
</reference>
<accession>A0A7W7IQM6</accession>
<dbReference type="Proteomes" id="UP000539957">
    <property type="component" value="Unassembled WGS sequence"/>
</dbReference>